<feature type="transmembrane region" description="Helical" evidence="10">
    <location>
        <begin position="38"/>
        <end position="59"/>
    </location>
</feature>
<organism evidence="12 13">
    <name type="scientific">Vombatus ursinus</name>
    <name type="common">Common wombat</name>
    <dbReference type="NCBI Taxonomy" id="29139"/>
    <lineage>
        <taxon>Eukaryota</taxon>
        <taxon>Metazoa</taxon>
        <taxon>Chordata</taxon>
        <taxon>Craniata</taxon>
        <taxon>Vertebrata</taxon>
        <taxon>Euteleostomi</taxon>
        <taxon>Mammalia</taxon>
        <taxon>Metatheria</taxon>
        <taxon>Diprotodontia</taxon>
        <taxon>Vombatidae</taxon>
        <taxon>Vombatus</taxon>
    </lineage>
</organism>
<dbReference type="PANTHER" id="PTHR24002:SF3">
    <property type="entry name" value="SOLUTE CARRIER FAMILY 22 MEMBER 18"/>
    <property type="match status" value="1"/>
</dbReference>
<dbReference type="GeneTree" id="ENSGT00940000160333"/>
<feature type="domain" description="Major facilitator superfamily (MFS) profile" evidence="11">
    <location>
        <begin position="30"/>
        <end position="411"/>
    </location>
</feature>
<dbReference type="AlphaFoldDB" id="A0A4X2L651"/>
<feature type="transmembrane region" description="Helical" evidence="10">
    <location>
        <begin position="308"/>
        <end position="332"/>
    </location>
</feature>
<dbReference type="GO" id="GO:0005635">
    <property type="term" value="C:nuclear envelope"/>
    <property type="evidence" value="ECO:0007669"/>
    <property type="project" value="Ensembl"/>
</dbReference>
<keyword evidence="3" id="KW-1003">Cell membrane</keyword>
<evidence type="ECO:0000256" key="7">
    <source>
        <dbReference type="ARBA" id="ARBA00078639"/>
    </source>
</evidence>
<dbReference type="SUPFAM" id="SSF103473">
    <property type="entry name" value="MFS general substrate transporter"/>
    <property type="match status" value="1"/>
</dbReference>
<dbReference type="GO" id="GO:0031625">
    <property type="term" value="F:ubiquitin protein ligase binding"/>
    <property type="evidence" value="ECO:0007669"/>
    <property type="project" value="Ensembl"/>
</dbReference>
<evidence type="ECO:0000256" key="8">
    <source>
        <dbReference type="ARBA" id="ARBA00093348"/>
    </source>
</evidence>
<evidence type="ECO:0000256" key="10">
    <source>
        <dbReference type="SAM" id="Phobius"/>
    </source>
</evidence>
<feature type="transmembrane region" description="Helical" evidence="10">
    <location>
        <begin position="98"/>
        <end position="118"/>
    </location>
</feature>
<evidence type="ECO:0000256" key="9">
    <source>
        <dbReference type="SAM" id="MobiDB-lite"/>
    </source>
</evidence>
<dbReference type="GO" id="GO:0016324">
    <property type="term" value="C:apical plasma membrane"/>
    <property type="evidence" value="ECO:0007669"/>
    <property type="project" value="UniProtKB-SubCell"/>
</dbReference>
<feature type="transmembrane region" description="Helical" evidence="10">
    <location>
        <begin position="71"/>
        <end position="91"/>
    </location>
</feature>
<reference evidence="13" key="1">
    <citation type="submission" date="2018-12" db="EMBL/GenBank/DDBJ databases">
        <authorList>
            <person name="Yazar S."/>
        </authorList>
    </citation>
    <scope>NUCLEOTIDE SEQUENCE [LARGE SCALE GENOMIC DNA]</scope>
</reference>
<dbReference type="Gene3D" id="1.20.1250.20">
    <property type="entry name" value="MFS general substrate transporter like domains"/>
    <property type="match status" value="1"/>
</dbReference>
<keyword evidence="5 10" id="KW-1133">Transmembrane helix</keyword>
<feature type="region of interest" description="Disordered" evidence="9">
    <location>
        <begin position="1"/>
        <end position="25"/>
    </location>
</feature>
<feature type="transmembrane region" description="Helical" evidence="10">
    <location>
        <begin position="244"/>
        <end position="265"/>
    </location>
</feature>
<comment type="subcellular location">
    <subcellularLocation>
        <location evidence="1">Apical cell membrane</location>
        <topology evidence="1">Multi-pass membrane protein</topology>
    </subcellularLocation>
</comment>
<sequence>MQEDAHLQQGRKAQGGLRKETPASPGDMGRQFVLRVTYLLTAVEFTCLFMQFSILPYLAKDLGLDSVGFGYLQTLFGVLQLLGGPIFGRFADQWGARAALTLSFVAASGFYLLLSFATNVPLLVASRIPAMFMHALPGAQMVITDMTPPADRPAALGKLGLCFGIGIILGSLLGGTLNSNLYSPAYVAFLANTICTMISLSCIPANTKATSEAETAPSGTPPAASVFDLKEIARLLGLPGVRPVFFIKILSGFPSGLFMIMFSIISMNFFELEAAQAGYLMSYFGVLQMVVQGLVIGQLTERYSEDTLLRASVFVFSSVGLAMVRLAVPWLLPSLCAFTLPPRSSLVTHSLSYSTLRRAMLGICASVQPLTRTIGPTIGGLLYKSFGVAAFGHLQFAVNFLLFLYLCKKSVPQKVKKAP</sequence>
<evidence type="ECO:0000256" key="6">
    <source>
        <dbReference type="ARBA" id="ARBA00023136"/>
    </source>
</evidence>
<dbReference type="Pfam" id="PF07690">
    <property type="entry name" value="MFS_1"/>
    <property type="match status" value="1"/>
</dbReference>
<feature type="transmembrane region" description="Helical" evidence="10">
    <location>
        <begin position="185"/>
        <end position="203"/>
    </location>
</feature>
<dbReference type="GO" id="GO:0022857">
    <property type="term" value="F:transmembrane transporter activity"/>
    <property type="evidence" value="ECO:0007669"/>
    <property type="project" value="InterPro"/>
</dbReference>
<dbReference type="PRINTS" id="PR01035">
    <property type="entry name" value="TCRTETA"/>
</dbReference>
<name>A0A4X2L651_VOMUR</name>
<dbReference type="STRING" id="29139.ENSVURP00010016562"/>
<dbReference type="InterPro" id="IPR011701">
    <property type="entry name" value="MFS"/>
</dbReference>
<evidence type="ECO:0000256" key="1">
    <source>
        <dbReference type="ARBA" id="ARBA00004424"/>
    </source>
</evidence>
<dbReference type="PROSITE" id="PS50850">
    <property type="entry name" value="MFS"/>
    <property type="match status" value="1"/>
</dbReference>
<evidence type="ECO:0000256" key="4">
    <source>
        <dbReference type="ARBA" id="ARBA00022692"/>
    </source>
</evidence>
<evidence type="ECO:0000313" key="13">
    <source>
        <dbReference type="Proteomes" id="UP000314987"/>
    </source>
</evidence>
<dbReference type="PANTHER" id="PTHR24002">
    <property type="entry name" value="SOLUTE CARRIER FAMILY 22 MEMBER 18"/>
    <property type="match status" value="1"/>
</dbReference>
<gene>
    <name evidence="12" type="primary">SLC22A18</name>
    <name evidence="12" type="synonym">SLC67A1</name>
</gene>
<feature type="transmembrane region" description="Helical" evidence="10">
    <location>
        <begin position="124"/>
        <end position="143"/>
    </location>
</feature>
<evidence type="ECO:0000256" key="5">
    <source>
        <dbReference type="ARBA" id="ARBA00022989"/>
    </source>
</evidence>
<dbReference type="InterPro" id="IPR001958">
    <property type="entry name" value="Tet-R_TetA/multi-R_MdtG-like"/>
</dbReference>
<dbReference type="InterPro" id="IPR036259">
    <property type="entry name" value="MFS_trans_sf"/>
</dbReference>
<proteinExistence type="inferred from homology"/>
<keyword evidence="6 10" id="KW-0472">Membrane</keyword>
<accession>A0A4X2L651</accession>
<dbReference type="GO" id="GO:1990961">
    <property type="term" value="P:xenobiotic detoxification by transmembrane export across the plasma membrane"/>
    <property type="evidence" value="ECO:0007669"/>
    <property type="project" value="Ensembl"/>
</dbReference>
<reference evidence="12" key="3">
    <citation type="submission" date="2025-09" db="UniProtKB">
        <authorList>
            <consortium name="Ensembl"/>
        </authorList>
    </citation>
    <scope>IDENTIFICATION</scope>
</reference>
<evidence type="ECO:0000256" key="3">
    <source>
        <dbReference type="ARBA" id="ARBA00022475"/>
    </source>
</evidence>
<reference evidence="12" key="2">
    <citation type="submission" date="2025-08" db="UniProtKB">
        <authorList>
            <consortium name="Ensembl"/>
        </authorList>
    </citation>
    <scope>IDENTIFICATION</scope>
</reference>
<dbReference type="Ensembl" id="ENSVURT00010018830.1">
    <property type="protein sequence ID" value="ENSVURP00010016562.1"/>
    <property type="gene ID" value="ENSVURG00010012679.1"/>
</dbReference>
<protein>
    <recommendedName>
        <fullName evidence="7">Organic cation transporter-like protein 2</fullName>
    </recommendedName>
</protein>
<evidence type="ECO:0000313" key="12">
    <source>
        <dbReference type="Ensembl" id="ENSVURP00010016562.1"/>
    </source>
</evidence>
<feature type="transmembrane region" description="Helical" evidence="10">
    <location>
        <begin position="386"/>
        <end position="407"/>
    </location>
</feature>
<dbReference type="FunFam" id="1.20.1250.20:FF:000297">
    <property type="entry name" value="Solute carrier family 22 member 18"/>
    <property type="match status" value="1"/>
</dbReference>
<evidence type="ECO:0000259" key="11">
    <source>
        <dbReference type="PROSITE" id="PS50850"/>
    </source>
</evidence>
<comment type="function">
    <text evidence="8">May act as a transporter of organic cations based on a proton efflux antiport mechanism. May play a role in the transport of chloroquine and quinidine-related compounds in kidney. Plays a role in the regulation of lipid metabolism.</text>
</comment>
<dbReference type="Proteomes" id="UP000314987">
    <property type="component" value="Unassembled WGS sequence"/>
</dbReference>
<comment type="similarity">
    <text evidence="2">Belongs to the major facilitator (TC 2.A.1) superfamily. Organic cation transporter (TC 2.A.1.19) family.</text>
</comment>
<dbReference type="InterPro" id="IPR020846">
    <property type="entry name" value="MFS_dom"/>
</dbReference>
<dbReference type="CDD" id="cd17331">
    <property type="entry name" value="MFS_SLC22A18"/>
    <property type="match status" value="1"/>
</dbReference>
<feature type="transmembrane region" description="Helical" evidence="10">
    <location>
        <begin position="155"/>
        <end position="173"/>
    </location>
</feature>
<dbReference type="OMA" id="RLMKYPR"/>
<dbReference type="GO" id="GO:0005737">
    <property type="term" value="C:cytoplasm"/>
    <property type="evidence" value="ECO:0007669"/>
    <property type="project" value="Ensembl"/>
</dbReference>
<keyword evidence="13" id="KW-1185">Reference proteome</keyword>
<keyword evidence="4 10" id="KW-0812">Transmembrane</keyword>
<evidence type="ECO:0000256" key="2">
    <source>
        <dbReference type="ARBA" id="ARBA00009203"/>
    </source>
</evidence>
<feature type="transmembrane region" description="Helical" evidence="10">
    <location>
        <begin position="277"/>
        <end position="296"/>
    </location>
</feature>